<dbReference type="GO" id="GO:0004364">
    <property type="term" value="F:glutathione transferase activity"/>
    <property type="evidence" value="ECO:0007669"/>
    <property type="project" value="InterPro"/>
</dbReference>
<accession>A0A6V2B0T7</accession>
<dbReference type="AlphaFoldDB" id="A0A6V2B0T7"/>
<dbReference type="CDD" id="cd03190">
    <property type="entry name" value="GST_C_Omega_like"/>
    <property type="match status" value="1"/>
</dbReference>
<feature type="binding site" evidence="2">
    <location>
        <position position="84"/>
    </location>
    <ligand>
        <name>glutathione</name>
        <dbReference type="ChEBI" id="CHEBI:57925"/>
    </ligand>
</feature>
<gene>
    <name evidence="5" type="ORF">DBRI00130_LOCUS3183</name>
    <name evidence="6" type="ORF">DBRI00130_LOCUS3186</name>
</gene>
<feature type="active site" description="Nucleophile" evidence="1">
    <location>
        <position position="47"/>
    </location>
</feature>
<dbReference type="InterPro" id="IPR010987">
    <property type="entry name" value="Glutathione-S-Trfase_C-like"/>
</dbReference>
<evidence type="ECO:0000256" key="1">
    <source>
        <dbReference type="PIRSR" id="PIRSR015753-1"/>
    </source>
</evidence>
<feature type="active site" description="Proton donor/acceptor" evidence="1">
    <location>
        <position position="180"/>
    </location>
</feature>
<dbReference type="InterPro" id="IPR047047">
    <property type="entry name" value="GST_Omega-like_C"/>
</dbReference>
<proteinExistence type="predicted"/>
<reference evidence="5" key="1">
    <citation type="submission" date="2021-01" db="EMBL/GenBank/DDBJ databases">
        <authorList>
            <person name="Corre E."/>
            <person name="Pelletier E."/>
            <person name="Niang G."/>
            <person name="Scheremetjew M."/>
            <person name="Finn R."/>
            <person name="Kale V."/>
            <person name="Holt S."/>
            <person name="Cochrane G."/>
            <person name="Meng A."/>
            <person name="Brown T."/>
            <person name="Cohen L."/>
        </authorList>
    </citation>
    <scope>NUCLEOTIDE SEQUENCE</scope>
    <source>
        <strain evidence="5">GSO104</strain>
    </source>
</reference>
<feature type="site" description="Lowers pKa of active site Cys" evidence="3">
    <location>
        <position position="283"/>
    </location>
</feature>
<dbReference type="PANTHER" id="PTHR32419">
    <property type="entry name" value="GLUTATHIONYL-HYDROQUINONE REDUCTASE"/>
    <property type="match status" value="1"/>
</dbReference>
<dbReference type="InterPro" id="IPR036282">
    <property type="entry name" value="Glutathione-S-Trfase_C_sf"/>
</dbReference>
<dbReference type="SUPFAM" id="SSF47616">
    <property type="entry name" value="GST C-terminal domain-like"/>
    <property type="match status" value="1"/>
</dbReference>
<evidence type="ECO:0000259" key="4">
    <source>
        <dbReference type="PROSITE" id="PS50405"/>
    </source>
</evidence>
<evidence type="ECO:0000313" key="6">
    <source>
        <dbReference type="EMBL" id="CAE4584395.1"/>
    </source>
</evidence>
<feature type="domain" description="GST C-terminal" evidence="4">
    <location>
        <begin position="157"/>
        <end position="290"/>
    </location>
</feature>
<dbReference type="Gene3D" id="1.20.1050.10">
    <property type="match status" value="1"/>
</dbReference>
<sequence length="309" mass="34468">MMAELAPQDKTGSYKRPSYSFGGKIGGADGRYPDEAGRYHLYVGNPCPWCHRARLVLALRSITNDEIGMTQLVDDPVKASRGGWIFSQTNRDPLGSTDLRELYDKLSPGFTGRCTAPLLVDLKTRKIVSNESSDIVRMLNSVHMGKINSKERIELYPSELAKTIDETNAWVYELLNNGVYRCGFSTSQGAYDRASADVRQGLQKCEEILSKQPFLCGERFTESDLMLLPTVLRFDGAYSPLFKAGGVHVRLRDYPALFAWLQRCWDMDGVRDTIDLADATSSYYRQLFPLNAGGIIPTPITPEDIGLSS</sequence>
<dbReference type="GO" id="GO:0005737">
    <property type="term" value="C:cytoplasm"/>
    <property type="evidence" value="ECO:0007669"/>
    <property type="project" value="TreeGrafter"/>
</dbReference>
<dbReference type="InterPro" id="IPR036249">
    <property type="entry name" value="Thioredoxin-like_sf"/>
</dbReference>
<dbReference type="Gene3D" id="3.40.30.10">
    <property type="entry name" value="Glutaredoxin"/>
    <property type="match status" value="1"/>
</dbReference>
<evidence type="ECO:0000256" key="2">
    <source>
        <dbReference type="PIRSR" id="PIRSR015753-2"/>
    </source>
</evidence>
<dbReference type="InterPro" id="IPR016639">
    <property type="entry name" value="GST_Omega/GSH"/>
</dbReference>
<dbReference type="PANTHER" id="PTHR32419:SF6">
    <property type="entry name" value="GLUTATHIONE S-TRANSFERASE OMEGA-LIKE 1-RELATED"/>
    <property type="match status" value="1"/>
</dbReference>
<dbReference type="PIRSF" id="PIRSF015753">
    <property type="entry name" value="GST"/>
    <property type="match status" value="1"/>
</dbReference>
<dbReference type="PROSITE" id="PS00195">
    <property type="entry name" value="GLUTAREDOXIN_1"/>
    <property type="match status" value="1"/>
</dbReference>
<protein>
    <recommendedName>
        <fullName evidence="4">GST C-terminal domain-containing protein</fullName>
    </recommendedName>
</protein>
<dbReference type="PROSITE" id="PS50405">
    <property type="entry name" value="GST_CTER"/>
    <property type="match status" value="1"/>
</dbReference>
<dbReference type="EMBL" id="HBNS01003922">
    <property type="protein sequence ID" value="CAE4584395.1"/>
    <property type="molecule type" value="Transcribed_RNA"/>
</dbReference>
<name>A0A6V2B0T7_9STRA</name>
<dbReference type="InterPro" id="IPR011767">
    <property type="entry name" value="GLR_AS"/>
</dbReference>
<dbReference type="SUPFAM" id="SSF52833">
    <property type="entry name" value="Thioredoxin-like"/>
    <property type="match status" value="1"/>
</dbReference>
<feature type="binding site" evidence="2">
    <location>
        <begin position="131"/>
        <end position="132"/>
    </location>
    <ligand>
        <name>glutathione</name>
        <dbReference type="ChEBI" id="CHEBI:57925"/>
    </ligand>
</feature>
<dbReference type="EMBL" id="HBNS01003918">
    <property type="protein sequence ID" value="CAE4584387.1"/>
    <property type="molecule type" value="Transcribed_RNA"/>
</dbReference>
<dbReference type="Pfam" id="PF13410">
    <property type="entry name" value="GST_C_2"/>
    <property type="match status" value="1"/>
</dbReference>
<feature type="site" description="Lowers pKa of active site Cys" evidence="3">
    <location>
        <position position="238"/>
    </location>
</feature>
<dbReference type="InterPro" id="IPR004045">
    <property type="entry name" value="Glutathione_S-Trfase_N"/>
</dbReference>
<organism evidence="5">
    <name type="scientific">Ditylum brightwellii</name>
    <dbReference type="NCBI Taxonomy" id="49249"/>
    <lineage>
        <taxon>Eukaryota</taxon>
        <taxon>Sar</taxon>
        <taxon>Stramenopiles</taxon>
        <taxon>Ochrophyta</taxon>
        <taxon>Bacillariophyta</taxon>
        <taxon>Mediophyceae</taxon>
        <taxon>Lithodesmiophycidae</taxon>
        <taxon>Lithodesmiales</taxon>
        <taxon>Lithodesmiaceae</taxon>
        <taxon>Ditylum</taxon>
    </lineage>
</organism>
<evidence type="ECO:0000313" key="5">
    <source>
        <dbReference type="EMBL" id="CAE4584387.1"/>
    </source>
</evidence>
<evidence type="ECO:0000256" key="3">
    <source>
        <dbReference type="PIRSR" id="PIRSR015753-3"/>
    </source>
</evidence>
<dbReference type="Pfam" id="PF13409">
    <property type="entry name" value="GST_N_2"/>
    <property type="match status" value="1"/>
</dbReference>